<name>A0A6P8HZY4_ACTTE</name>
<dbReference type="InParanoid" id="A0A6P8HZY4"/>
<feature type="domain" description="Apextrin C-terminal" evidence="1">
    <location>
        <begin position="1"/>
        <end position="130"/>
    </location>
</feature>
<dbReference type="PANTHER" id="PTHR19324:SF33">
    <property type="entry name" value="MUCIN-5AC"/>
    <property type="match status" value="1"/>
</dbReference>
<organism evidence="2 3">
    <name type="scientific">Actinia tenebrosa</name>
    <name type="common">Australian red waratah sea anemone</name>
    <dbReference type="NCBI Taxonomy" id="6105"/>
    <lineage>
        <taxon>Eukaryota</taxon>
        <taxon>Metazoa</taxon>
        <taxon>Cnidaria</taxon>
        <taxon>Anthozoa</taxon>
        <taxon>Hexacorallia</taxon>
        <taxon>Actiniaria</taxon>
        <taxon>Actiniidae</taxon>
        <taxon>Actinia</taxon>
    </lineage>
</organism>
<keyword evidence="2" id="KW-1185">Reference proteome</keyword>
<evidence type="ECO:0000313" key="2">
    <source>
        <dbReference type="Proteomes" id="UP000515163"/>
    </source>
</evidence>
<protein>
    <submittedName>
        <fullName evidence="3">Uncharacterized protein LOC116294666</fullName>
    </submittedName>
</protein>
<feature type="non-terminal residue" evidence="3">
    <location>
        <position position="131"/>
    </location>
</feature>
<dbReference type="KEGG" id="aten:116294666"/>
<evidence type="ECO:0000313" key="3">
    <source>
        <dbReference type="RefSeq" id="XP_031558172.1"/>
    </source>
</evidence>
<gene>
    <name evidence="3" type="primary">LOC116294666</name>
</gene>
<evidence type="ECO:0000259" key="1">
    <source>
        <dbReference type="Pfam" id="PF16977"/>
    </source>
</evidence>
<proteinExistence type="predicted"/>
<accession>A0A6P8HZY4</accession>
<dbReference type="GeneID" id="116294666"/>
<feature type="non-terminal residue" evidence="3">
    <location>
        <position position="1"/>
    </location>
</feature>
<sequence length="131" mass="15890">QYCIYGKPYAGKQSYGWIELYDDSPSIFPNVLPFANQRYYHWVIRLYFFCQTSGNKTIPISLPITKPFYLLPYGSRDCQQVKWMVATTEWIKYYTPYYDYRYHKTHGTVPHHKVDDRNHNNGITMFYCYYE</sequence>
<dbReference type="Pfam" id="PF16977">
    <property type="entry name" value="ApeC"/>
    <property type="match status" value="1"/>
</dbReference>
<dbReference type="RefSeq" id="XP_031558172.1">
    <property type="nucleotide sequence ID" value="XM_031702312.1"/>
</dbReference>
<dbReference type="InterPro" id="IPR031569">
    <property type="entry name" value="ApeC"/>
</dbReference>
<dbReference type="PANTHER" id="PTHR19324">
    <property type="entry name" value="PERFORIN-LIKE PROTEIN 1"/>
    <property type="match status" value="1"/>
</dbReference>
<dbReference type="Proteomes" id="UP000515163">
    <property type="component" value="Unplaced"/>
</dbReference>
<dbReference type="AlphaFoldDB" id="A0A6P8HZY4"/>
<reference evidence="3" key="1">
    <citation type="submission" date="2025-08" db="UniProtKB">
        <authorList>
            <consortium name="RefSeq"/>
        </authorList>
    </citation>
    <scope>IDENTIFICATION</scope>
    <source>
        <tissue evidence="3">Tentacle</tissue>
    </source>
</reference>
<dbReference type="OrthoDB" id="5988065at2759"/>